<comment type="caution">
    <text evidence="1">The sequence shown here is derived from an EMBL/GenBank/DDBJ whole genome shotgun (WGS) entry which is preliminary data.</text>
</comment>
<evidence type="ECO:0008006" key="3">
    <source>
        <dbReference type="Google" id="ProtNLM"/>
    </source>
</evidence>
<dbReference type="AlphaFoldDB" id="A0A2M8ERB0"/>
<proteinExistence type="predicted"/>
<name>A0A2M8ERB0_9BACT</name>
<dbReference type="Proteomes" id="UP000230228">
    <property type="component" value="Unassembled WGS sequence"/>
</dbReference>
<dbReference type="EMBL" id="PFSH01000020">
    <property type="protein sequence ID" value="PJC25280.1"/>
    <property type="molecule type" value="Genomic_DNA"/>
</dbReference>
<accession>A0A2M8ERB0</accession>
<evidence type="ECO:0000313" key="2">
    <source>
        <dbReference type="Proteomes" id="UP000230228"/>
    </source>
</evidence>
<dbReference type="Gene3D" id="3.40.50.10690">
    <property type="entry name" value="putative lor/sdh protein like domains"/>
    <property type="match status" value="1"/>
</dbReference>
<sequence>MAYQEFDRKKVKFLSLKERENKMTLKDIYQLNDEIPEYENPDLETLARRIVEARQNNKPVIWMMGAHVIRRGNSRFIIDLMKRRIITHVATNGACAIHDFELAYQGATLEDVELYIKDGKFGNWEETGFYINTAALDGFRSGFGLGEAIARMMYYGAFWSIQANQFYLPYKDISVFRSAYELKVPITAHKSIGQDITDQHPSADFAALGWASGKDFLVFSDSVSKLEGGGVFLNIGTQVTGPEVYLKALSMARNVAAQEGKEIRKFTTAVFDVVDLGDWKNEDCDWRKQENYSDQGYYFRPKKTILIRTIKDGGESFYIQGDFRITIPNLYRHLARIGEKK</sequence>
<organism evidence="1 2">
    <name type="scientific">Candidatus Tagabacteria bacterium CG_4_9_14_0_2_um_filter_41_11</name>
    <dbReference type="NCBI Taxonomy" id="1975019"/>
    <lineage>
        <taxon>Bacteria</taxon>
        <taxon>Candidatus Tagaibacteriota</taxon>
    </lineage>
</organism>
<protein>
    <recommendedName>
        <fullName evidence="3">Deoxyhypusine synthase</fullName>
    </recommendedName>
</protein>
<evidence type="ECO:0000313" key="1">
    <source>
        <dbReference type="EMBL" id="PJC25280.1"/>
    </source>
</evidence>
<gene>
    <name evidence="1" type="ORF">CO056_01150</name>
</gene>
<reference evidence="2" key="1">
    <citation type="submission" date="2017-09" db="EMBL/GenBank/DDBJ databases">
        <title>Depth-based differentiation of microbial function through sediment-hosted aquifers and enrichment of novel symbionts in the deep terrestrial subsurface.</title>
        <authorList>
            <person name="Probst A.J."/>
            <person name="Ladd B."/>
            <person name="Jarett J.K."/>
            <person name="Geller-Mcgrath D.E."/>
            <person name="Sieber C.M.K."/>
            <person name="Emerson J.B."/>
            <person name="Anantharaman K."/>
            <person name="Thomas B.C."/>
            <person name="Malmstrom R."/>
            <person name="Stieglmeier M."/>
            <person name="Klingl A."/>
            <person name="Woyke T."/>
            <person name="Ryan C.M."/>
            <person name="Banfield J.F."/>
        </authorList>
    </citation>
    <scope>NUCLEOTIDE SEQUENCE [LARGE SCALE GENOMIC DNA]</scope>
</reference>